<evidence type="ECO:0000313" key="1">
    <source>
        <dbReference type="EMBL" id="GBM14180.1"/>
    </source>
</evidence>
<reference evidence="1 2" key="1">
    <citation type="journal article" date="2019" name="Sci. Rep.">
        <title>Orb-weaving spider Araneus ventricosus genome elucidates the spidroin gene catalogue.</title>
        <authorList>
            <person name="Kono N."/>
            <person name="Nakamura H."/>
            <person name="Ohtoshi R."/>
            <person name="Moran D.A.P."/>
            <person name="Shinohara A."/>
            <person name="Yoshida Y."/>
            <person name="Fujiwara M."/>
            <person name="Mori M."/>
            <person name="Tomita M."/>
            <person name="Arakawa K."/>
        </authorList>
    </citation>
    <scope>NUCLEOTIDE SEQUENCE [LARGE SCALE GENOMIC DNA]</scope>
</reference>
<accession>A0A4Y2DBT4</accession>
<sequence>MHLFQTKESEHYWLSIYPPKPYQDKALFCFPPGRVLQFSSNKPPLSSETRQWAKIVCRESRENSRINLGNDRCWEMFFYLSPGVLLLWVWSSGNHAEGVISISGGFVWVCLISGNEEKCCRKRLTQRDVFIFSLLKWSRDCSSSFVFLPIIGINGMFIGLPVLNWTQFWNEKPIPTSPVLDSTVFANHQNIKSCMVPKLIIALSLLYCGTSEVNSCLRKNYTILGII</sequence>
<protein>
    <submittedName>
        <fullName evidence="1">Uncharacterized protein</fullName>
    </submittedName>
</protein>
<gene>
    <name evidence="1" type="ORF">AVEN_60998_1</name>
</gene>
<keyword evidence="2" id="KW-1185">Reference proteome</keyword>
<name>A0A4Y2DBT4_ARAVE</name>
<evidence type="ECO:0000313" key="2">
    <source>
        <dbReference type="Proteomes" id="UP000499080"/>
    </source>
</evidence>
<dbReference type="AlphaFoldDB" id="A0A4Y2DBT4"/>
<proteinExistence type="predicted"/>
<dbReference type="EMBL" id="BGPR01000339">
    <property type="protein sequence ID" value="GBM14180.1"/>
    <property type="molecule type" value="Genomic_DNA"/>
</dbReference>
<dbReference type="Proteomes" id="UP000499080">
    <property type="component" value="Unassembled WGS sequence"/>
</dbReference>
<organism evidence="1 2">
    <name type="scientific">Araneus ventricosus</name>
    <name type="common">Orbweaver spider</name>
    <name type="synonym">Epeira ventricosa</name>
    <dbReference type="NCBI Taxonomy" id="182803"/>
    <lineage>
        <taxon>Eukaryota</taxon>
        <taxon>Metazoa</taxon>
        <taxon>Ecdysozoa</taxon>
        <taxon>Arthropoda</taxon>
        <taxon>Chelicerata</taxon>
        <taxon>Arachnida</taxon>
        <taxon>Araneae</taxon>
        <taxon>Araneomorphae</taxon>
        <taxon>Entelegynae</taxon>
        <taxon>Araneoidea</taxon>
        <taxon>Araneidae</taxon>
        <taxon>Araneus</taxon>
    </lineage>
</organism>
<comment type="caution">
    <text evidence="1">The sequence shown here is derived from an EMBL/GenBank/DDBJ whole genome shotgun (WGS) entry which is preliminary data.</text>
</comment>